<dbReference type="RefSeq" id="WP_002686008.1">
    <property type="nucleotide sequence ID" value="NZ_JH600070.1"/>
</dbReference>
<dbReference type="Gene3D" id="3.30.2010.10">
    <property type="entry name" value="Metalloproteases ('zincins'), catalytic domain"/>
    <property type="match status" value="1"/>
</dbReference>
<sequence>MLTVDFFGQQDQARQKTRWLIIYFIIALIVIVGFINLTFFLLGGIFHFHHYSFLQWWSSLPSHWITGITLSIIIGGTIRRLYQLREGGEALAMLIGAIPVELDTYREEERRLMNVVEEMAIAAGIPVPKLYVLQKEYGINAFVAGYRPSDVTLVVTRGALEQLDRRELQGIVGHEFSHILHGDMRLNLHLIGILAGILAIGQMGFYIFSGGTYQYENRLNRDLRNVYFFPLALPFSILLVSLGYIGVFCGRVIKAAISRQREFLADAAAVQYTRDPAGIVGALLKIKGHYIGSKLYNYRAEEMSHLCFGSTFSLSRLLSTHPSLDERITRIDRAYPYRLKFGKLGEKTTSQYTAPLSEEYLGLNDTLTSSAPTPTTVKTVIASIGNPTPEHLAYATNIYQQIPTDLLTLVHQQTGAKILIYALLFQGKPTDRQVRETCLSRAESTEILQQVIVVRQQLDKLGDKFRLPLLDLALPALKKLPYQARTQYLETIQQLIQSDGKVSLFEYVLETILRHQLETSYLKPTLGQKRYTQLADVLQEISIILSLLAHVGSGKTAYQQALKTLTPQKLPFLSIAMCKPHQLNIAISHLQQLPPQLKKQVIDACTTCILADNQVETTELEVLRAIAESLDCPMPPLIG</sequence>
<evidence type="ECO:0000313" key="13">
    <source>
        <dbReference type="EMBL" id="EIJ42775.1"/>
    </source>
</evidence>
<name>I3CGN2_9GAMM</name>
<dbReference type="PANTHER" id="PTHR43221">
    <property type="entry name" value="PROTEASE HTPX"/>
    <property type="match status" value="1"/>
</dbReference>
<feature type="transmembrane region" description="Helical" evidence="11">
    <location>
        <begin position="186"/>
        <end position="208"/>
    </location>
</feature>
<dbReference type="Pfam" id="PF01435">
    <property type="entry name" value="Peptidase_M48"/>
    <property type="match status" value="1"/>
</dbReference>
<accession>I3CGN2</accession>
<dbReference type="GO" id="GO:0006508">
    <property type="term" value="P:proteolysis"/>
    <property type="evidence" value="ECO:0007669"/>
    <property type="project" value="UniProtKB-KW"/>
</dbReference>
<feature type="domain" description="Peptidase M48" evidence="12">
    <location>
        <begin position="108"/>
        <end position="333"/>
    </location>
</feature>
<evidence type="ECO:0000256" key="8">
    <source>
        <dbReference type="ARBA" id="ARBA00022989"/>
    </source>
</evidence>
<dbReference type="HOGENOM" id="CLU_024494_0_0_6"/>
<dbReference type="InterPro" id="IPR050083">
    <property type="entry name" value="HtpX_protease"/>
</dbReference>
<keyword evidence="2" id="KW-1003">Cell membrane</keyword>
<evidence type="ECO:0000313" key="14">
    <source>
        <dbReference type="Proteomes" id="UP000005744"/>
    </source>
</evidence>
<keyword evidence="9" id="KW-0482">Metalloprotease</keyword>
<keyword evidence="7" id="KW-0862">Zinc</keyword>
<evidence type="ECO:0000256" key="4">
    <source>
        <dbReference type="ARBA" id="ARBA00022692"/>
    </source>
</evidence>
<dbReference type="GO" id="GO:0046872">
    <property type="term" value="F:metal ion binding"/>
    <property type="evidence" value="ECO:0007669"/>
    <property type="project" value="UniProtKB-KW"/>
</dbReference>
<gene>
    <name evidence="13" type="ORF">BegalDRAFT_1902</name>
</gene>
<evidence type="ECO:0000256" key="7">
    <source>
        <dbReference type="ARBA" id="ARBA00022833"/>
    </source>
</evidence>
<dbReference type="SUPFAM" id="SSF158682">
    <property type="entry name" value="TerB-like"/>
    <property type="match status" value="1"/>
</dbReference>
<proteinExistence type="predicted"/>
<keyword evidence="6" id="KW-0378">Hydrolase</keyword>
<feature type="transmembrane region" description="Helical" evidence="11">
    <location>
        <begin position="20"/>
        <end position="48"/>
    </location>
</feature>
<keyword evidence="8 11" id="KW-1133">Transmembrane helix</keyword>
<keyword evidence="10 11" id="KW-0472">Membrane</keyword>
<evidence type="ECO:0000256" key="3">
    <source>
        <dbReference type="ARBA" id="ARBA00022670"/>
    </source>
</evidence>
<dbReference type="eggNOG" id="COG0501">
    <property type="taxonomic scope" value="Bacteria"/>
</dbReference>
<dbReference type="InterPro" id="IPR029024">
    <property type="entry name" value="TerB-like"/>
</dbReference>
<dbReference type="PANTHER" id="PTHR43221:SF2">
    <property type="entry name" value="PROTEASE HTPX HOMOLOG"/>
    <property type="match status" value="1"/>
</dbReference>
<organism evidence="13 14">
    <name type="scientific">Beggiatoa alba B18LD</name>
    <dbReference type="NCBI Taxonomy" id="395493"/>
    <lineage>
        <taxon>Bacteria</taxon>
        <taxon>Pseudomonadati</taxon>
        <taxon>Pseudomonadota</taxon>
        <taxon>Gammaproteobacteria</taxon>
        <taxon>Thiotrichales</taxon>
        <taxon>Thiotrichaceae</taxon>
        <taxon>Beggiatoa</taxon>
    </lineage>
</organism>
<evidence type="ECO:0000256" key="1">
    <source>
        <dbReference type="ARBA" id="ARBA00001947"/>
    </source>
</evidence>
<dbReference type="STRING" id="395493.BegalDRAFT_1902"/>
<dbReference type="EMBL" id="JH600070">
    <property type="protein sequence ID" value="EIJ42775.1"/>
    <property type="molecule type" value="Genomic_DNA"/>
</dbReference>
<dbReference type="OrthoDB" id="15218at2"/>
<protein>
    <submittedName>
        <fullName evidence="13">Zn-dependent protease with chaperone function</fullName>
    </submittedName>
</protein>
<evidence type="ECO:0000256" key="6">
    <source>
        <dbReference type="ARBA" id="ARBA00022801"/>
    </source>
</evidence>
<keyword evidence="5" id="KW-0479">Metal-binding</keyword>
<dbReference type="Proteomes" id="UP000005744">
    <property type="component" value="Unassembled WGS sequence"/>
</dbReference>
<dbReference type="InterPro" id="IPR001915">
    <property type="entry name" value="Peptidase_M48"/>
</dbReference>
<evidence type="ECO:0000256" key="9">
    <source>
        <dbReference type="ARBA" id="ARBA00023049"/>
    </source>
</evidence>
<keyword evidence="3 13" id="KW-0645">Protease</keyword>
<evidence type="ECO:0000256" key="10">
    <source>
        <dbReference type="ARBA" id="ARBA00023136"/>
    </source>
</evidence>
<keyword evidence="4 11" id="KW-0812">Transmembrane</keyword>
<dbReference type="CDD" id="cd07340">
    <property type="entry name" value="M48B_Htpx_like"/>
    <property type="match status" value="1"/>
</dbReference>
<reference evidence="13 14" key="1">
    <citation type="submission" date="2011-11" db="EMBL/GenBank/DDBJ databases">
        <title>Improved High-Quality Draft sequence of Beggiatoa alba B18lD.</title>
        <authorList>
            <consortium name="US DOE Joint Genome Institute"/>
            <person name="Lucas S."/>
            <person name="Han J."/>
            <person name="Lapidus A."/>
            <person name="Cheng J.-F."/>
            <person name="Goodwin L."/>
            <person name="Pitluck S."/>
            <person name="Peters L."/>
            <person name="Mikhailova N."/>
            <person name="Held B."/>
            <person name="Detter J.C."/>
            <person name="Han C."/>
            <person name="Tapia R."/>
            <person name="Land M."/>
            <person name="Hauser L."/>
            <person name="Kyrpides N."/>
            <person name="Ivanova N."/>
            <person name="Pagani I."/>
            <person name="Samuel K."/>
            <person name="Teske A."/>
            <person name="Mueller J."/>
            <person name="Woyke T."/>
        </authorList>
    </citation>
    <scope>NUCLEOTIDE SEQUENCE [LARGE SCALE GENOMIC DNA]</scope>
    <source>
        <strain evidence="13 14">B18LD</strain>
    </source>
</reference>
<evidence type="ECO:0000259" key="12">
    <source>
        <dbReference type="Pfam" id="PF01435"/>
    </source>
</evidence>
<feature type="transmembrane region" description="Helical" evidence="11">
    <location>
        <begin position="228"/>
        <end position="253"/>
    </location>
</feature>
<feature type="transmembrane region" description="Helical" evidence="11">
    <location>
        <begin position="60"/>
        <end position="78"/>
    </location>
</feature>
<dbReference type="AlphaFoldDB" id="I3CGN2"/>
<keyword evidence="14" id="KW-1185">Reference proteome</keyword>
<evidence type="ECO:0000256" key="11">
    <source>
        <dbReference type="SAM" id="Phobius"/>
    </source>
</evidence>
<evidence type="ECO:0000256" key="5">
    <source>
        <dbReference type="ARBA" id="ARBA00022723"/>
    </source>
</evidence>
<evidence type="ECO:0000256" key="2">
    <source>
        <dbReference type="ARBA" id="ARBA00022475"/>
    </source>
</evidence>
<dbReference type="GO" id="GO:0004222">
    <property type="term" value="F:metalloendopeptidase activity"/>
    <property type="evidence" value="ECO:0007669"/>
    <property type="project" value="InterPro"/>
</dbReference>
<comment type="cofactor">
    <cofactor evidence="1">
        <name>Zn(2+)</name>
        <dbReference type="ChEBI" id="CHEBI:29105"/>
    </cofactor>
</comment>